<dbReference type="EMBL" id="DXAZ01000142">
    <property type="protein sequence ID" value="HIZ71783.1"/>
    <property type="molecule type" value="Genomic_DNA"/>
</dbReference>
<organism evidence="1 2">
    <name type="scientific">Candidatus Atopostipes pullistercoris</name>
    <dbReference type="NCBI Taxonomy" id="2838467"/>
    <lineage>
        <taxon>Bacteria</taxon>
        <taxon>Bacillati</taxon>
        <taxon>Bacillota</taxon>
        <taxon>Bacilli</taxon>
        <taxon>Lactobacillales</taxon>
        <taxon>Carnobacteriaceae</taxon>
        <taxon>Atopostipes</taxon>
    </lineage>
</organism>
<gene>
    <name evidence="1" type="ORF">H9808_08495</name>
</gene>
<reference evidence="1" key="2">
    <citation type="submission" date="2021-04" db="EMBL/GenBank/DDBJ databases">
        <authorList>
            <person name="Gilroy R."/>
        </authorList>
    </citation>
    <scope>NUCLEOTIDE SEQUENCE</scope>
    <source>
        <strain evidence="1">CHK169-4300</strain>
    </source>
</reference>
<protein>
    <submittedName>
        <fullName evidence="1">Uncharacterized protein</fullName>
    </submittedName>
</protein>
<proteinExistence type="predicted"/>
<dbReference type="AlphaFoldDB" id="A0A9D2JZ22"/>
<reference evidence="1" key="1">
    <citation type="journal article" date="2021" name="PeerJ">
        <title>Extensive microbial diversity within the chicken gut microbiome revealed by metagenomics and culture.</title>
        <authorList>
            <person name="Gilroy R."/>
            <person name="Ravi A."/>
            <person name="Getino M."/>
            <person name="Pursley I."/>
            <person name="Horton D.L."/>
            <person name="Alikhan N.F."/>
            <person name="Baker D."/>
            <person name="Gharbi K."/>
            <person name="Hall N."/>
            <person name="Watson M."/>
            <person name="Adriaenssens E.M."/>
            <person name="Foster-Nyarko E."/>
            <person name="Jarju S."/>
            <person name="Secka A."/>
            <person name="Antonio M."/>
            <person name="Oren A."/>
            <person name="Chaudhuri R.R."/>
            <person name="La Ragione R."/>
            <person name="Hildebrand F."/>
            <person name="Pallen M.J."/>
        </authorList>
    </citation>
    <scope>NUCLEOTIDE SEQUENCE</scope>
    <source>
        <strain evidence="1">CHK169-4300</strain>
    </source>
</reference>
<evidence type="ECO:0000313" key="1">
    <source>
        <dbReference type="EMBL" id="HIZ71783.1"/>
    </source>
</evidence>
<sequence>MEKLERYNELEDVCYGVIRRGEIIPLDVLEEMKNLAVTKAMFFEIELFEYYNEVISDIRKGEM</sequence>
<accession>A0A9D2JZ22</accession>
<evidence type="ECO:0000313" key="2">
    <source>
        <dbReference type="Proteomes" id="UP000824106"/>
    </source>
</evidence>
<dbReference type="Proteomes" id="UP000824106">
    <property type="component" value="Unassembled WGS sequence"/>
</dbReference>
<name>A0A9D2JZ22_9LACT</name>
<comment type="caution">
    <text evidence="1">The sequence shown here is derived from an EMBL/GenBank/DDBJ whole genome shotgun (WGS) entry which is preliminary data.</text>
</comment>